<gene>
    <name evidence="1" type="primary">RIM8_1</name>
    <name evidence="1" type="ORF">N8T08_004239</name>
</gene>
<reference evidence="1 2" key="1">
    <citation type="journal article" date="2023" name="ACS Omega">
        <title>Identification of the Neoaspergillic Acid Biosynthesis Gene Cluster by Establishing an In Vitro CRISPR-Ribonucleoprotein Genetic System in Aspergillus melleus.</title>
        <authorList>
            <person name="Yuan B."/>
            <person name="Grau M.F."/>
            <person name="Murata R.M."/>
            <person name="Torok T."/>
            <person name="Venkateswaran K."/>
            <person name="Stajich J.E."/>
            <person name="Wang C.C.C."/>
        </authorList>
    </citation>
    <scope>NUCLEOTIDE SEQUENCE [LARGE SCALE GENOMIC DNA]</scope>
    <source>
        <strain evidence="1 2">IMV 1140</strain>
    </source>
</reference>
<dbReference type="Proteomes" id="UP001177260">
    <property type="component" value="Unassembled WGS sequence"/>
</dbReference>
<evidence type="ECO:0000313" key="2">
    <source>
        <dbReference type="Proteomes" id="UP001177260"/>
    </source>
</evidence>
<keyword evidence="2" id="KW-1185">Reference proteome</keyword>
<evidence type="ECO:0000313" key="1">
    <source>
        <dbReference type="EMBL" id="KAK1145364.1"/>
    </source>
</evidence>
<proteinExistence type="predicted"/>
<comment type="caution">
    <text evidence="1">The sequence shown here is derived from an EMBL/GenBank/DDBJ whole genome shotgun (WGS) entry which is preliminary data.</text>
</comment>
<name>A0ACC3B4I4_9EURO</name>
<organism evidence="1 2">
    <name type="scientific">Aspergillus melleus</name>
    <dbReference type="NCBI Taxonomy" id="138277"/>
    <lineage>
        <taxon>Eukaryota</taxon>
        <taxon>Fungi</taxon>
        <taxon>Dikarya</taxon>
        <taxon>Ascomycota</taxon>
        <taxon>Pezizomycotina</taxon>
        <taxon>Eurotiomycetes</taxon>
        <taxon>Eurotiomycetidae</taxon>
        <taxon>Eurotiales</taxon>
        <taxon>Aspergillaceae</taxon>
        <taxon>Aspergillus</taxon>
        <taxon>Aspergillus subgen. Circumdati</taxon>
    </lineage>
</organism>
<accession>A0ACC3B4I4</accession>
<protein>
    <submittedName>
        <fullName evidence="1">Ph-response sensor protein</fullName>
    </submittedName>
</protein>
<dbReference type="EMBL" id="JAOPJF010000024">
    <property type="protein sequence ID" value="KAK1145364.1"/>
    <property type="molecule type" value="Genomic_DNA"/>
</dbReference>
<sequence length="280" mass="32217">MNGPPRSSSAAREQIKLALDRLFQMLKNDSCPFIPAHAFPNLGINVQLFDPDIPGDCGRYFTPWTTEQMANHEKNPEVNDESTGLQALGSPLDEGVLSCPQETYTWSSQMSERLKWEVESAPRNGTRGDVRPLRDLILWCCAGTLPFSRKYSSQISEQDRKWKPKFYWTVPGPNAHIKICMCSSVEGDPDQILRTELLVIVATMRTRLDKEYLGRHMVIPVMLFSFMGQRQGRILTAYYNGHELMVRMSPLYRFLTQDTDSMFLFTRYLLVLKNETMQDF</sequence>